<feature type="domain" description="Calcineurin-like phosphoesterase" evidence="3">
    <location>
        <begin position="3"/>
        <end position="150"/>
    </location>
</feature>
<evidence type="ECO:0000256" key="1">
    <source>
        <dbReference type="ARBA" id="ARBA00008950"/>
    </source>
</evidence>
<gene>
    <name evidence="4" type="ORF">GF1_24950</name>
</gene>
<dbReference type="InterPro" id="IPR000979">
    <property type="entry name" value="Phosphodiesterase_MJ0936/Vps29"/>
</dbReference>
<keyword evidence="2" id="KW-0479">Metal-binding</keyword>
<keyword evidence="5" id="KW-1185">Reference proteome</keyword>
<sequence>MIKAGILSDTHLFAPDRTFASQAARAFGDCEIIIHAGDLTEIGVLDIFRDKKIYAVHGNMCSRVTRERLPSQLRFEVGNFSFGLIHGAGLGFDIESALWDIFPEADCVIYGHTHQAACHRQSDKLFINPGSFRSTGHYGAPGTYALLSIGETLEVAIHEVAPR</sequence>
<dbReference type="KEGG" id="ddu:GF1_24950"/>
<comment type="similarity">
    <text evidence="1 2">Belongs to the metallophosphoesterase superfamily. YfcE family.</text>
</comment>
<accession>A0A915U2P2</accession>
<proteinExistence type="inferred from homology"/>
<dbReference type="EMBL" id="AP024233">
    <property type="protein sequence ID" value="BCO10119.1"/>
    <property type="molecule type" value="Genomic_DNA"/>
</dbReference>
<dbReference type="AlphaFoldDB" id="A0A915U2P2"/>
<dbReference type="EC" id="3.1.4.-" evidence="2"/>
<dbReference type="InterPro" id="IPR024654">
    <property type="entry name" value="Calcineurin-like_PHP_lpxH"/>
</dbReference>
<dbReference type="SUPFAM" id="SSF56300">
    <property type="entry name" value="Metallo-dependent phosphatases"/>
    <property type="match status" value="1"/>
</dbReference>
<protein>
    <recommendedName>
        <fullName evidence="2">Phosphoesterase</fullName>
        <ecNumber evidence="2">3.1.4.-</ecNumber>
    </recommendedName>
</protein>
<comment type="cofactor">
    <cofactor evidence="2">
        <name>a divalent metal cation</name>
        <dbReference type="ChEBI" id="CHEBI:60240"/>
    </cofactor>
</comment>
<dbReference type="Gene3D" id="3.60.21.10">
    <property type="match status" value="1"/>
</dbReference>
<evidence type="ECO:0000259" key="3">
    <source>
        <dbReference type="Pfam" id="PF12850"/>
    </source>
</evidence>
<evidence type="ECO:0000256" key="2">
    <source>
        <dbReference type="RuleBase" id="RU362039"/>
    </source>
</evidence>
<evidence type="ECO:0000313" key="4">
    <source>
        <dbReference type="EMBL" id="BCO10119.1"/>
    </source>
</evidence>
<dbReference type="GO" id="GO:0016787">
    <property type="term" value="F:hydrolase activity"/>
    <property type="evidence" value="ECO:0007669"/>
    <property type="project" value="UniProtKB-UniRule"/>
</dbReference>
<evidence type="ECO:0000313" key="5">
    <source>
        <dbReference type="Proteomes" id="UP001063350"/>
    </source>
</evidence>
<reference evidence="4" key="1">
    <citation type="submission" date="2020-12" db="EMBL/GenBank/DDBJ databases">
        <title>Desulfobium dissulfuricans gen. nov., sp. nov., a novel mesophilic, sulfate-reducing bacterium isolated from a deep-sea hydrothermal vent.</title>
        <authorList>
            <person name="Hashimoto Y."/>
            <person name="Tame A."/>
            <person name="Sawayama S."/>
            <person name="Miyazaki J."/>
            <person name="Takai K."/>
            <person name="Nakagawa S."/>
        </authorList>
    </citation>
    <scope>NUCLEOTIDE SEQUENCE</scope>
    <source>
        <strain evidence="4">GF1</strain>
    </source>
</reference>
<dbReference type="RefSeq" id="WP_267926856.1">
    <property type="nucleotide sequence ID" value="NZ_AP024233.1"/>
</dbReference>
<dbReference type="NCBIfam" id="TIGR00040">
    <property type="entry name" value="yfcE"/>
    <property type="match status" value="1"/>
</dbReference>
<dbReference type="PANTHER" id="PTHR11124">
    <property type="entry name" value="VACUOLAR SORTING PROTEIN VPS29"/>
    <property type="match status" value="1"/>
</dbReference>
<dbReference type="GO" id="GO:0046872">
    <property type="term" value="F:metal ion binding"/>
    <property type="evidence" value="ECO:0007669"/>
    <property type="project" value="UniProtKB-KW"/>
</dbReference>
<organism evidence="4 5">
    <name type="scientific">Desulfolithobacter dissulfuricans</name>
    <dbReference type="NCBI Taxonomy" id="2795293"/>
    <lineage>
        <taxon>Bacteria</taxon>
        <taxon>Pseudomonadati</taxon>
        <taxon>Thermodesulfobacteriota</taxon>
        <taxon>Desulfobulbia</taxon>
        <taxon>Desulfobulbales</taxon>
        <taxon>Desulfobulbaceae</taxon>
        <taxon>Desulfolithobacter</taxon>
    </lineage>
</organism>
<name>A0A915U2P2_9BACT</name>
<dbReference type="InterPro" id="IPR029052">
    <property type="entry name" value="Metallo-depent_PP-like"/>
</dbReference>
<dbReference type="Pfam" id="PF12850">
    <property type="entry name" value="Metallophos_2"/>
    <property type="match status" value="1"/>
</dbReference>
<dbReference type="Proteomes" id="UP001063350">
    <property type="component" value="Chromosome"/>
</dbReference>